<dbReference type="PANTHER" id="PTHR24221">
    <property type="entry name" value="ATP-BINDING CASSETTE SUB-FAMILY B"/>
    <property type="match status" value="1"/>
</dbReference>
<keyword evidence="13" id="KW-1185">Reference proteome</keyword>
<feature type="domain" description="ABC transporter" evidence="10">
    <location>
        <begin position="336"/>
        <end position="572"/>
    </location>
</feature>
<dbReference type="GO" id="GO:0030253">
    <property type="term" value="P:protein secretion by the type I secretion system"/>
    <property type="evidence" value="ECO:0007669"/>
    <property type="project" value="InterPro"/>
</dbReference>
<dbReference type="InterPro" id="IPR011527">
    <property type="entry name" value="ABC1_TM_dom"/>
</dbReference>
<dbReference type="InterPro" id="IPR027417">
    <property type="entry name" value="P-loop_NTPase"/>
</dbReference>
<proteinExistence type="inferred from homology"/>
<dbReference type="Gene3D" id="3.40.50.300">
    <property type="entry name" value="P-loop containing nucleotide triphosphate hydrolases"/>
    <property type="match status" value="1"/>
</dbReference>
<dbReference type="PANTHER" id="PTHR24221:SF248">
    <property type="entry name" value="ABC TRANSPORTER TRANSMEMBRANE REGION"/>
    <property type="match status" value="1"/>
</dbReference>
<evidence type="ECO:0000256" key="8">
    <source>
        <dbReference type="SAM" id="MobiDB-lite"/>
    </source>
</evidence>
<dbReference type="Proteomes" id="UP000232163">
    <property type="component" value="Unassembled WGS sequence"/>
</dbReference>
<dbReference type="GO" id="GO:0034040">
    <property type="term" value="F:ATPase-coupled lipid transmembrane transporter activity"/>
    <property type="evidence" value="ECO:0007669"/>
    <property type="project" value="TreeGrafter"/>
</dbReference>
<evidence type="ECO:0000256" key="3">
    <source>
        <dbReference type="ARBA" id="ARBA00022692"/>
    </source>
</evidence>
<dbReference type="PROSITE" id="PS50929">
    <property type="entry name" value="ABC_TM1F"/>
    <property type="match status" value="1"/>
</dbReference>
<dbReference type="RefSeq" id="WP_100002081.1">
    <property type="nucleotide sequence ID" value="NZ_CP017941.1"/>
</dbReference>
<keyword evidence="4" id="KW-0547">Nucleotide-binding</keyword>
<feature type="transmembrane region" description="Helical" evidence="9">
    <location>
        <begin position="21"/>
        <end position="48"/>
    </location>
</feature>
<feature type="region of interest" description="Disordered" evidence="8">
    <location>
        <begin position="563"/>
        <end position="588"/>
    </location>
</feature>
<dbReference type="SUPFAM" id="SSF90123">
    <property type="entry name" value="ABC transporter transmembrane region"/>
    <property type="match status" value="1"/>
</dbReference>
<comment type="caution">
    <text evidence="12">The sequence shown here is derived from an EMBL/GenBank/DDBJ whole genome shotgun (WGS) entry which is preliminary data.</text>
</comment>
<dbReference type="OrthoDB" id="9808328at2"/>
<evidence type="ECO:0000259" key="10">
    <source>
        <dbReference type="PROSITE" id="PS50893"/>
    </source>
</evidence>
<evidence type="ECO:0000256" key="9">
    <source>
        <dbReference type="SAM" id="Phobius"/>
    </source>
</evidence>
<sequence>MRNKTPLTGIKRKNAEKLTQGFRGIFVFLFTTSGIINILALTGSFYMLQIYDRALTSGSVPTLLALSALAIGLYLFQGLFDIIRSQVLVRVGSRLDSRIAPMAHQVAIDMPRFGFSTAEALERGRDVDTVRGFLGSQGPVALFDLPWMPLYLIFVYMLHPYLGALTFAGAFILSMLTIATELMTRRLASSTHQAAITRNAIADSNARNAEILKAMGFAGRAVDRFNRANQEHLELQTRTNDISGTFGALSRVLRMVLQSAVLGLGAWLTIQGELSAGAIIAASVASARALAPVDLAIGNWKSVVAARTAFNRLKETVVALSSVEAPMDLPAPVGSLKVEKITVAAPGSGRVLLSEVSFEIAAGQALGIIGPSGGGKTTLARALTGIWPTLRGSVRLDDAELTQWSDSNLGQYVGYLPQDVALLDATVEENISRLEPKVDPRAIVEAAQITGIHEMIVRMPDGYRTALGPQGASLSAGQRQRIGLARALYRNPFIVIMDEPNSNLDGEGEMALTQAIKSIRERGGIAIVIAHRPSALAAVDMVAVIQNGKMVAFGPKDEVLKPSAPAETVNRPAPAAENAPRVTSRVSA</sequence>
<feature type="transmembrane region" description="Helical" evidence="9">
    <location>
        <begin position="54"/>
        <end position="76"/>
    </location>
</feature>
<comment type="similarity">
    <text evidence="2">Belongs to the ABC transporter superfamily.</text>
</comment>
<reference evidence="13" key="1">
    <citation type="journal article" date="2017" name="Int J Environ Stud">
        <title>Does the Miocene-Pliocene relict legume Oxytropis triphylla form nitrogen-fixing nodules with a combination of bacterial strains?</title>
        <authorList>
            <person name="Safronova V."/>
            <person name="Belimov A."/>
            <person name="Sazanova A."/>
            <person name="Kuznetsova I."/>
            <person name="Popova J."/>
            <person name="Andronov E."/>
            <person name="Verkhozina A."/>
            <person name="Tikhonovich I."/>
        </authorList>
    </citation>
    <scope>NUCLEOTIDE SEQUENCE [LARGE SCALE GENOMIC DNA]</scope>
    <source>
        <strain evidence="13">Tri-38</strain>
    </source>
</reference>
<dbReference type="GO" id="GO:0005524">
    <property type="term" value="F:ATP binding"/>
    <property type="evidence" value="ECO:0007669"/>
    <property type="project" value="UniProtKB-KW"/>
</dbReference>
<evidence type="ECO:0000313" key="12">
    <source>
        <dbReference type="EMBL" id="PIO45089.1"/>
    </source>
</evidence>
<keyword evidence="7 9" id="KW-0472">Membrane</keyword>
<evidence type="ECO:0000259" key="11">
    <source>
        <dbReference type="PROSITE" id="PS50929"/>
    </source>
</evidence>
<dbReference type="GO" id="GO:0016887">
    <property type="term" value="F:ATP hydrolysis activity"/>
    <property type="evidence" value="ECO:0007669"/>
    <property type="project" value="InterPro"/>
</dbReference>
<dbReference type="InterPro" id="IPR039421">
    <property type="entry name" value="Type_1_exporter"/>
</dbReference>
<keyword evidence="3 9" id="KW-0812">Transmembrane</keyword>
<dbReference type="NCBIfam" id="TIGR01842">
    <property type="entry name" value="type_I_sec_PrtD"/>
    <property type="match status" value="1"/>
</dbReference>
<dbReference type="Gene3D" id="1.20.1560.10">
    <property type="entry name" value="ABC transporter type 1, transmembrane domain"/>
    <property type="match status" value="1"/>
</dbReference>
<dbReference type="PROSITE" id="PS00211">
    <property type="entry name" value="ABC_TRANSPORTER_1"/>
    <property type="match status" value="1"/>
</dbReference>
<name>A0A2N9W021_9HYPH</name>
<dbReference type="KEGG" id="pht:BLM14_22150"/>
<dbReference type="InterPro" id="IPR036640">
    <property type="entry name" value="ABC1_TM_sf"/>
</dbReference>
<dbReference type="InterPro" id="IPR017871">
    <property type="entry name" value="ABC_transporter-like_CS"/>
</dbReference>
<dbReference type="EMBL" id="MZMT01000024">
    <property type="protein sequence ID" value="PIO45089.1"/>
    <property type="molecule type" value="Genomic_DNA"/>
</dbReference>
<dbReference type="GO" id="GO:0005886">
    <property type="term" value="C:plasma membrane"/>
    <property type="evidence" value="ECO:0007669"/>
    <property type="project" value="UniProtKB-SubCell"/>
</dbReference>
<dbReference type="PROSITE" id="PS50893">
    <property type="entry name" value="ABC_TRANSPORTER_2"/>
    <property type="match status" value="1"/>
</dbReference>
<evidence type="ECO:0000256" key="1">
    <source>
        <dbReference type="ARBA" id="ARBA00004651"/>
    </source>
</evidence>
<dbReference type="GO" id="GO:0030256">
    <property type="term" value="C:type I protein secretion system complex"/>
    <property type="evidence" value="ECO:0007669"/>
    <property type="project" value="InterPro"/>
</dbReference>
<dbReference type="AlphaFoldDB" id="A0A2N9W021"/>
<evidence type="ECO:0000256" key="6">
    <source>
        <dbReference type="ARBA" id="ARBA00022989"/>
    </source>
</evidence>
<organism evidence="12 13">
    <name type="scientific">Phyllobacterium zundukense</name>
    <dbReference type="NCBI Taxonomy" id="1867719"/>
    <lineage>
        <taxon>Bacteria</taxon>
        <taxon>Pseudomonadati</taxon>
        <taxon>Pseudomonadota</taxon>
        <taxon>Alphaproteobacteria</taxon>
        <taxon>Hyphomicrobiales</taxon>
        <taxon>Phyllobacteriaceae</taxon>
        <taxon>Phyllobacterium</taxon>
    </lineage>
</organism>
<comment type="subcellular location">
    <subcellularLocation>
        <location evidence="1">Cell membrane</location>
        <topology evidence="1">Multi-pass membrane protein</topology>
    </subcellularLocation>
</comment>
<feature type="domain" description="ABC transmembrane type-1" evidence="11">
    <location>
        <begin position="27"/>
        <end position="305"/>
    </location>
</feature>
<feature type="compositionally biased region" description="Low complexity" evidence="8">
    <location>
        <begin position="570"/>
        <end position="581"/>
    </location>
</feature>
<dbReference type="SMART" id="SM00382">
    <property type="entry name" value="AAA"/>
    <property type="match status" value="1"/>
</dbReference>
<evidence type="ECO:0000256" key="7">
    <source>
        <dbReference type="ARBA" id="ARBA00023136"/>
    </source>
</evidence>
<dbReference type="GO" id="GO:0140359">
    <property type="term" value="F:ABC-type transporter activity"/>
    <property type="evidence" value="ECO:0007669"/>
    <property type="project" value="InterPro"/>
</dbReference>
<dbReference type="SUPFAM" id="SSF52540">
    <property type="entry name" value="P-loop containing nucleoside triphosphate hydrolases"/>
    <property type="match status" value="1"/>
</dbReference>
<evidence type="ECO:0000256" key="4">
    <source>
        <dbReference type="ARBA" id="ARBA00022741"/>
    </source>
</evidence>
<evidence type="ECO:0000313" key="13">
    <source>
        <dbReference type="Proteomes" id="UP000232163"/>
    </source>
</evidence>
<dbReference type="Pfam" id="PF00005">
    <property type="entry name" value="ABC_tran"/>
    <property type="match status" value="1"/>
</dbReference>
<keyword evidence="5" id="KW-0067">ATP-binding</keyword>
<protein>
    <submittedName>
        <fullName evidence="12">Type I secretion system permease/ATPase</fullName>
    </submittedName>
</protein>
<evidence type="ECO:0000256" key="2">
    <source>
        <dbReference type="ARBA" id="ARBA00005417"/>
    </source>
</evidence>
<keyword evidence="6 9" id="KW-1133">Transmembrane helix</keyword>
<dbReference type="InterPro" id="IPR003439">
    <property type="entry name" value="ABC_transporter-like_ATP-bd"/>
</dbReference>
<evidence type="ECO:0000256" key="5">
    <source>
        <dbReference type="ARBA" id="ARBA00022840"/>
    </source>
</evidence>
<dbReference type="Pfam" id="PF00664">
    <property type="entry name" value="ABC_membrane"/>
    <property type="match status" value="1"/>
</dbReference>
<gene>
    <name evidence="12" type="ORF">B5P45_09845</name>
</gene>
<accession>A0A2N9W021</accession>
<dbReference type="InterPro" id="IPR010128">
    <property type="entry name" value="ATPase_T1SS_PrtD-like"/>
</dbReference>
<dbReference type="InterPro" id="IPR003593">
    <property type="entry name" value="AAA+_ATPase"/>
</dbReference>